<keyword evidence="1" id="KW-1133">Transmembrane helix</keyword>
<gene>
    <name evidence="2" type="ORF">JIN81_13590</name>
</gene>
<keyword evidence="3" id="KW-1185">Reference proteome</keyword>
<feature type="transmembrane region" description="Helical" evidence="1">
    <location>
        <begin position="124"/>
        <end position="145"/>
    </location>
</feature>
<comment type="caution">
    <text evidence="2">The sequence shown here is derived from an EMBL/GenBank/DDBJ whole genome shotgun (WGS) entry which is preliminary data.</text>
</comment>
<feature type="transmembrane region" description="Helical" evidence="1">
    <location>
        <begin position="90"/>
        <end position="112"/>
    </location>
</feature>
<sequence length="156" mass="17294">MSEDQRTSGGGSFNARQLFFVRYFALVLTDIVVLNLFEEHWGKVTIPSFTISIGAALLLQLLLKLTVAAEHKVAGFFSARTHRGAKALKIFALWLVLFGSKFVILWALGFAFGDKVHFEGKMHGVVPLIIVIVVILFAEMLVLRLTDFLGRGKSKA</sequence>
<dbReference type="Proteomes" id="UP000658278">
    <property type="component" value="Unassembled WGS sequence"/>
</dbReference>
<proteinExistence type="predicted"/>
<evidence type="ECO:0000313" key="2">
    <source>
        <dbReference type="EMBL" id="MBK1828059.1"/>
    </source>
</evidence>
<evidence type="ECO:0000313" key="3">
    <source>
        <dbReference type="Proteomes" id="UP000658278"/>
    </source>
</evidence>
<protein>
    <submittedName>
        <fullName evidence="2">Uncharacterized protein</fullName>
    </submittedName>
</protein>
<evidence type="ECO:0000256" key="1">
    <source>
        <dbReference type="SAM" id="Phobius"/>
    </source>
</evidence>
<dbReference type="AlphaFoldDB" id="A0A934RAC5"/>
<keyword evidence="1" id="KW-0472">Membrane</keyword>
<feature type="transmembrane region" description="Helical" evidence="1">
    <location>
        <begin position="49"/>
        <end position="69"/>
    </location>
</feature>
<organism evidence="2 3">
    <name type="scientific">Haloferula rosea</name>
    <dbReference type="NCBI Taxonomy" id="490093"/>
    <lineage>
        <taxon>Bacteria</taxon>
        <taxon>Pseudomonadati</taxon>
        <taxon>Verrucomicrobiota</taxon>
        <taxon>Verrucomicrobiia</taxon>
        <taxon>Verrucomicrobiales</taxon>
        <taxon>Verrucomicrobiaceae</taxon>
        <taxon>Haloferula</taxon>
    </lineage>
</organism>
<dbReference type="EMBL" id="JAENII010000010">
    <property type="protein sequence ID" value="MBK1828059.1"/>
    <property type="molecule type" value="Genomic_DNA"/>
</dbReference>
<reference evidence="2" key="1">
    <citation type="submission" date="2021-01" db="EMBL/GenBank/DDBJ databases">
        <title>Modified the classification status of verrucomicrobia.</title>
        <authorList>
            <person name="Feng X."/>
        </authorList>
    </citation>
    <scope>NUCLEOTIDE SEQUENCE</scope>
    <source>
        <strain evidence="2">KCTC 22201</strain>
    </source>
</reference>
<name>A0A934RAC5_9BACT</name>
<dbReference type="RefSeq" id="WP_200280700.1">
    <property type="nucleotide sequence ID" value="NZ_JAENII010000010.1"/>
</dbReference>
<feature type="transmembrane region" description="Helical" evidence="1">
    <location>
        <begin position="20"/>
        <end position="37"/>
    </location>
</feature>
<accession>A0A934RAC5</accession>
<keyword evidence="1" id="KW-0812">Transmembrane</keyword>